<dbReference type="EMBL" id="JBEPLJ010000004">
    <property type="protein sequence ID" value="MET3585037.1"/>
    <property type="molecule type" value="Genomic_DNA"/>
</dbReference>
<name>A0ABV2H444_9HYPH</name>
<dbReference type="Proteomes" id="UP001549031">
    <property type="component" value="Unassembled WGS sequence"/>
</dbReference>
<keyword evidence="1" id="KW-0732">Signal</keyword>
<comment type="caution">
    <text evidence="3">The sequence shown here is derived from an EMBL/GenBank/DDBJ whole genome shotgun (WGS) entry which is preliminary data.</text>
</comment>
<sequence>MKNSLLSLLLLTSASLLSGCGEQEAADDIIDPPRAEEVARVVPGEEAIAGADIPTLDPATMVDAEMAKVLGQPTKCTFRYTSAGKPVFALNGTPDNSATTAVVKVNGHLVELRPSGGDGNLVFGSGPVVVSLSVPGGDPEGKVDAAMSFTVDDTLRVGYKGYFQCAG</sequence>
<evidence type="ECO:0000259" key="2">
    <source>
        <dbReference type="Pfam" id="PF20402"/>
    </source>
</evidence>
<organism evidence="3 4">
    <name type="scientific">Pseudorhizobium tarimense</name>
    <dbReference type="NCBI Taxonomy" id="1079109"/>
    <lineage>
        <taxon>Bacteria</taxon>
        <taxon>Pseudomonadati</taxon>
        <taxon>Pseudomonadota</taxon>
        <taxon>Alphaproteobacteria</taxon>
        <taxon>Hyphomicrobiales</taxon>
        <taxon>Rhizobiaceae</taxon>
        <taxon>Rhizobium/Agrobacterium group</taxon>
        <taxon>Pseudorhizobium</taxon>
    </lineage>
</organism>
<evidence type="ECO:0000313" key="4">
    <source>
        <dbReference type="Proteomes" id="UP001549031"/>
    </source>
</evidence>
<gene>
    <name evidence="3" type="ORF">ABID21_001139</name>
</gene>
<accession>A0ABV2H444</accession>
<protein>
    <recommendedName>
        <fullName evidence="2">DUF6692 domain-containing protein</fullName>
    </recommendedName>
</protein>
<keyword evidence="4" id="KW-1185">Reference proteome</keyword>
<feature type="domain" description="DUF6692" evidence="2">
    <location>
        <begin position="6"/>
        <end position="124"/>
    </location>
</feature>
<feature type="signal peptide" evidence="1">
    <location>
        <begin position="1"/>
        <end position="18"/>
    </location>
</feature>
<dbReference type="RefSeq" id="WP_247243255.1">
    <property type="nucleotide sequence ID" value="NZ_JALJRA010000004.1"/>
</dbReference>
<dbReference type="Pfam" id="PF20402">
    <property type="entry name" value="DUF6692"/>
    <property type="match status" value="1"/>
</dbReference>
<reference evidence="3 4" key="1">
    <citation type="submission" date="2024-06" db="EMBL/GenBank/DDBJ databases">
        <title>Genomic Encyclopedia of Type Strains, Phase IV (KMG-IV): sequencing the most valuable type-strain genomes for metagenomic binning, comparative biology and taxonomic classification.</title>
        <authorList>
            <person name="Goeker M."/>
        </authorList>
    </citation>
    <scope>NUCLEOTIDE SEQUENCE [LARGE SCALE GENOMIC DNA]</scope>
    <source>
        <strain evidence="3 4">DSM 105042</strain>
    </source>
</reference>
<proteinExistence type="predicted"/>
<feature type="chain" id="PRO_5045689315" description="DUF6692 domain-containing protein" evidence="1">
    <location>
        <begin position="19"/>
        <end position="167"/>
    </location>
</feature>
<evidence type="ECO:0000256" key="1">
    <source>
        <dbReference type="SAM" id="SignalP"/>
    </source>
</evidence>
<dbReference type="InterPro" id="IPR046514">
    <property type="entry name" value="DUF6692"/>
</dbReference>
<evidence type="ECO:0000313" key="3">
    <source>
        <dbReference type="EMBL" id="MET3585037.1"/>
    </source>
</evidence>
<dbReference type="PROSITE" id="PS51257">
    <property type="entry name" value="PROKAR_LIPOPROTEIN"/>
    <property type="match status" value="1"/>
</dbReference>